<keyword evidence="2" id="KW-0472">Membrane</keyword>
<dbReference type="AlphaFoldDB" id="A0A840PRW6"/>
<protein>
    <submittedName>
        <fullName evidence="3">Plasmid stabilization system protein ParE</fullName>
    </submittedName>
</protein>
<feature type="transmembrane region" description="Helical" evidence="2">
    <location>
        <begin position="316"/>
        <end position="340"/>
    </location>
</feature>
<keyword evidence="2" id="KW-0812">Transmembrane</keyword>
<keyword evidence="4" id="KW-1185">Reference proteome</keyword>
<accession>A0A840PRW6</accession>
<dbReference type="Proteomes" id="UP000578449">
    <property type="component" value="Unassembled WGS sequence"/>
</dbReference>
<keyword evidence="2" id="KW-1133">Transmembrane helix</keyword>
<keyword evidence="1" id="KW-0175">Coiled coil</keyword>
<feature type="coiled-coil region" evidence="1">
    <location>
        <begin position="181"/>
        <end position="222"/>
    </location>
</feature>
<evidence type="ECO:0000313" key="4">
    <source>
        <dbReference type="Proteomes" id="UP000578449"/>
    </source>
</evidence>
<evidence type="ECO:0000313" key="3">
    <source>
        <dbReference type="EMBL" id="MBB5139857.1"/>
    </source>
</evidence>
<sequence length="342" mass="38914">MPTSRSKSVPEDLLPEARELADYLSSLFDQLGKSMRVYAQEKSLTPRVISHFLRGQRIPPPEFVSSLLKDAADATRDPLPPEEIERAQQLRLKAVRASTNAQYELEDLRARLEVANALKEQADERLRTLVDVIASLHNEAGIVREEHRELEGPPARKAITARGRLELEQRKQKHAYLVRTEEGIEDEIEQLNIKLKEAREAKERAEKRCQDLEVALKQALQKFAIMGGLIGRPNIDLPESIKDYIDNHRIRWGGIIGWFIGPLTAYILPAYLGIMYQLVFDRSRLLQIATLIGLIIPIWFAYGIKRLERAGVSRVAHLLYTIAGTAIIFGVAAILPRYLWLF</sequence>
<dbReference type="RefSeq" id="WP_185056676.1">
    <property type="nucleotide sequence ID" value="NZ_BAABIX010000071.1"/>
</dbReference>
<gene>
    <name evidence="3" type="ORF">HNP84_009621</name>
</gene>
<proteinExistence type="predicted"/>
<feature type="coiled-coil region" evidence="1">
    <location>
        <begin position="105"/>
        <end position="139"/>
    </location>
</feature>
<name>A0A840PRW6_9ACTN</name>
<organism evidence="3 4">
    <name type="scientific">Thermocatellispora tengchongensis</name>
    <dbReference type="NCBI Taxonomy" id="1073253"/>
    <lineage>
        <taxon>Bacteria</taxon>
        <taxon>Bacillati</taxon>
        <taxon>Actinomycetota</taxon>
        <taxon>Actinomycetes</taxon>
        <taxon>Streptosporangiales</taxon>
        <taxon>Streptosporangiaceae</taxon>
        <taxon>Thermocatellispora</taxon>
    </lineage>
</organism>
<reference evidence="3 4" key="1">
    <citation type="submission" date="2020-08" db="EMBL/GenBank/DDBJ databases">
        <title>Genomic Encyclopedia of Type Strains, Phase IV (KMG-IV): sequencing the most valuable type-strain genomes for metagenomic binning, comparative biology and taxonomic classification.</title>
        <authorList>
            <person name="Goeker M."/>
        </authorList>
    </citation>
    <scope>NUCLEOTIDE SEQUENCE [LARGE SCALE GENOMIC DNA]</scope>
    <source>
        <strain evidence="3 4">DSM 45615</strain>
    </source>
</reference>
<feature type="transmembrane region" description="Helical" evidence="2">
    <location>
        <begin position="255"/>
        <end position="279"/>
    </location>
</feature>
<evidence type="ECO:0000256" key="1">
    <source>
        <dbReference type="SAM" id="Coils"/>
    </source>
</evidence>
<evidence type="ECO:0000256" key="2">
    <source>
        <dbReference type="SAM" id="Phobius"/>
    </source>
</evidence>
<feature type="transmembrane region" description="Helical" evidence="2">
    <location>
        <begin position="285"/>
        <end position="304"/>
    </location>
</feature>
<comment type="caution">
    <text evidence="3">The sequence shown here is derived from an EMBL/GenBank/DDBJ whole genome shotgun (WGS) entry which is preliminary data.</text>
</comment>
<dbReference type="EMBL" id="JACHGN010000034">
    <property type="protein sequence ID" value="MBB5139857.1"/>
    <property type="molecule type" value="Genomic_DNA"/>
</dbReference>